<reference evidence="1 2" key="1">
    <citation type="journal article" date="2012" name="Genome Biol.">
        <title>Genome and low-iron response of an oceanic diatom adapted to chronic iron limitation.</title>
        <authorList>
            <person name="Lommer M."/>
            <person name="Specht M."/>
            <person name="Roy A.S."/>
            <person name="Kraemer L."/>
            <person name="Andreson R."/>
            <person name="Gutowska M.A."/>
            <person name="Wolf J."/>
            <person name="Bergner S.V."/>
            <person name="Schilhabel M.B."/>
            <person name="Klostermeier U.C."/>
            <person name="Beiko R.G."/>
            <person name="Rosenstiel P."/>
            <person name="Hippler M."/>
            <person name="Laroche J."/>
        </authorList>
    </citation>
    <scope>NUCLEOTIDE SEQUENCE [LARGE SCALE GENOMIC DNA]</scope>
    <source>
        <strain evidence="1 2">CCMP1005</strain>
    </source>
</reference>
<gene>
    <name evidence="1" type="ORF">THAOC_30048</name>
</gene>
<protein>
    <submittedName>
        <fullName evidence="1">Uncharacterized protein</fullName>
    </submittedName>
</protein>
<accession>K0RPL8</accession>
<organism evidence="1 2">
    <name type="scientific">Thalassiosira oceanica</name>
    <name type="common">Marine diatom</name>
    <dbReference type="NCBI Taxonomy" id="159749"/>
    <lineage>
        <taxon>Eukaryota</taxon>
        <taxon>Sar</taxon>
        <taxon>Stramenopiles</taxon>
        <taxon>Ochrophyta</taxon>
        <taxon>Bacillariophyta</taxon>
        <taxon>Coscinodiscophyceae</taxon>
        <taxon>Thalassiosirophycidae</taxon>
        <taxon>Thalassiosirales</taxon>
        <taxon>Thalassiosiraceae</taxon>
        <taxon>Thalassiosira</taxon>
    </lineage>
</organism>
<dbReference type="OMA" id="INESKCR"/>
<keyword evidence="2" id="KW-1185">Reference proteome</keyword>
<comment type="caution">
    <text evidence="1">The sequence shown here is derived from an EMBL/GenBank/DDBJ whole genome shotgun (WGS) entry which is preliminary data.</text>
</comment>
<dbReference type="AlphaFoldDB" id="K0RPL8"/>
<evidence type="ECO:0000313" key="1">
    <source>
        <dbReference type="EMBL" id="EJK50846.1"/>
    </source>
</evidence>
<dbReference type="eggNOG" id="ENOG502SXH2">
    <property type="taxonomic scope" value="Eukaryota"/>
</dbReference>
<evidence type="ECO:0000313" key="2">
    <source>
        <dbReference type="Proteomes" id="UP000266841"/>
    </source>
</evidence>
<sequence length="746" mass="80735">MDASLSCCESIIQHYSDPVHARVSLDNERRVPYFDLPGNAVPSLSPICAVWHKKLSGASASGDDANRSGSHHADIARDLLSAYGETLHLCQRPRCDTKVKTAATAQKQDLGVGTIVEVVQQYELLVAHFACHNVAPSDDADKVEGEDKRTQVGADNCSADSEPSFDSEEIARQILEDIMQWTTKLPNDKENLWKIQNNLLPCLLRLLRHAIALLRERDLNESKPALVIATVAAVAFVGDGTMDCGSINLGNLLRWALPEEAGGESSSLLSLASALDQCNPCPLSVIRHKEEYRISRLTLTNNFLTRSAIDWTSKSSCFEAGWSDSDTGIAARTAMDLMMEVLSILEPKSRGNLSLFSMLQNICRHVGVKKIASAARAHFFGRLVGKSVEIQPRQNGGFMPMIKRINDDSSGEDPNNREKPHIETPMRIPSAVVLLSAALSCPGSDDDDEMDTAYLDALPVGLSLLDDAQSLHQGLGASMLVSVCESACSQVEKGSLDFVSRYGQLIASVLEEEIRISGRDDPTILGTVCLASSKFVKLLVSSRCSVQGLSATSLARKFVIEMFNAITTQIHTCQNGNNERISAVLAAGVNPILAQLATCREAASVEVARKGLSVLLPVIGWSGMDIDTRSAQAVALSSLVSLLVGAYPIMPRKGKQIMIEIILLLDRCTKDTAFLNDQDASGRSGSYTNDMRSATETIAEIARFSAAVCLAVCEDSAASILGHVESTQQRDELLDDIRFVADYLKA</sequence>
<dbReference type="EMBL" id="AGNL01042837">
    <property type="protein sequence ID" value="EJK50846.1"/>
    <property type="molecule type" value="Genomic_DNA"/>
</dbReference>
<dbReference type="Proteomes" id="UP000266841">
    <property type="component" value="Unassembled WGS sequence"/>
</dbReference>
<proteinExistence type="predicted"/>
<name>K0RPL8_THAOC</name>